<keyword evidence="3" id="KW-0539">Nucleus</keyword>
<dbReference type="PANTHER" id="PTHR19980">
    <property type="entry name" value="RNA CLEAVAGE STIMULATION FACTOR"/>
    <property type="match status" value="1"/>
</dbReference>
<dbReference type="InterPro" id="IPR011990">
    <property type="entry name" value="TPR-like_helical_dom_sf"/>
</dbReference>
<dbReference type="OrthoDB" id="26282at2759"/>
<dbReference type="Pfam" id="PF05843">
    <property type="entry name" value="Suf"/>
    <property type="match status" value="1"/>
</dbReference>
<dbReference type="GO" id="GO:0005634">
    <property type="term" value="C:nucleus"/>
    <property type="evidence" value="ECO:0007669"/>
    <property type="project" value="UniProtKB-SubCell"/>
</dbReference>
<dbReference type="PANTHER" id="PTHR19980:SF0">
    <property type="entry name" value="CLEAVAGE STIMULATION FACTOR SUBUNIT 3"/>
    <property type="match status" value="1"/>
</dbReference>
<proteinExistence type="predicted"/>
<comment type="subcellular location">
    <subcellularLocation>
        <location evidence="1">Nucleus</location>
    </subcellularLocation>
</comment>
<feature type="domain" description="Suppressor of forked" evidence="4">
    <location>
        <begin position="8"/>
        <end position="534"/>
    </location>
</feature>
<dbReference type="AlphaFoldDB" id="A0A4P9XUE1"/>
<dbReference type="SMART" id="SM00386">
    <property type="entry name" value="HAT"/>
    <property type="match status" value="8"/>
</dbReference>
<dbReference type="SUPFAM" id="SSF48452">
    <property type="entry name" value="TPR-like"/>
    <property type="match status" value="2"/>
</dbReference>
<dbReference type="EMBL" id="KZ992532">
    <property type="protein sequence ID" value="RKP09201.1"/>
    <property type="molecule type" value="Genomic_DNA"/>
</dbReference>
<keyword evidence="6" id="KW-1185">Reference proteome</keyword>
<name>A0A4P9XUE1_9FUNG</name>
<protein>
    <recommendedName>
        <fullName evidence="4">Suppressor of forked domain-containing protein</fullName>
    </recommendedName>
</protein>
<keyword evidence="2" id="KW-0677">Repeat</keyword>
<feature type="non-terminal residue" evidence="5">
    <location>
        <position position="535"/>
    </location>
</feature>
<dbReference type="Proteomes" id="UP000271241">
    <property type="component" value="Unassembled WGS sequence"/>
</dbReference>
<dbReference type="InterPro" id="IPR045243">
    <property type="entry name" value="Rna14-like"/>
</dbReference>
<evidence type="ECO:0000256" key="1">
    <source>
        <dbReference type="ARBA" id="ARBA00004123"/>
    </source>
</evidence>
<gene>
    <name evidence="5" type="ORF">THASP1DRAFT_14564</name>
</gene>
<accession>A0A4P9XUE1</accession>
<dbReference type="STRING" id="78915.A0A4P9XUE1"/>
<dbReference type="Gene3D" id="1.25.40.1040">
    <property type="match status" value="1"/>
</dbReference>
<dbReference type="GO" id="GO:0003729">
    <property type="term" value="F:mRNA binding"/>
    <property type="evidence" value="ECO:0007669"/>
    <property type="project" value="TreeGrafter"/>
</dbReference>
<evidence type="ECO:0000313" key="5">
    <source>
        <dbReference type="EMBL" id="RKP09201.1"/>
    </source>
</evidence>
<dbReference type="InterPro" id="IPR008847">
    <property type="entry name" value="Suf"/>
</dbReference>
<evidence type="ECO:0000256" key="2">
    <source>
        <dbReference type="ARBA" id="ARBA00022737"/>
    </source>
</evidence>
<sequence>MRLRSERAPQLEARIAKDAYDVEAWQMLLSEAQSAGTQEQVRDMFERFLERFPSSGRHWALYVEFELHVGRTDLAEAIFARSLRDVLSVDLWRAYLTYVRQTNETAGEAGRSTVIKAYETALQYIGVDKDAGGIWSDYVNFIKAGEASTTYEEQQRMDALRRVYRRAIAIPLTNVEALWREYDAFENGLSRVTAKKFLAEQSPIYMTARAAVRELKQMAEMLNRSSLPRPSQWTEKELNQLSAWNRYLAWERQDPLRIEDAATRSARISFAYKQAVMTMRFYSEIWFAAATFAAEEDRHDEAIALYKSGIEVLPTSCLLHFALAELYEERKRVPEARAVYETFLETLNGQITGMEAEAKAEAEQVGAASAHSAGNRRSPNQVMARWKQRIDVAKRTCTLAWVMMMRFARRSEGIKTARQIFSRARKSPHITYHLFVASALMEYHCSKDAGVAGRVFELGLKSFGDAEYVREYLAYLIRTNDDNNTRALFERTIHTLPTEKADPTWRLFLAYESDYGELTGAREAESRYLTAFPNG</sequence>
<evidence type="ECO:0000313" key="6">
    <source>
        <dbReference type="Proteomes" id="UP000271241"/>
    </source>
</evidence>
<evidence type="ECO:0000259" key="4">
    <source>
        <dbReference type="Pfam" id="PF05843"/>
    </source>
</evidence>
<dbReference type="GO" id="GO:0031124">
    <property type="term" value="P:mRNA 3'-end processing"/>
    <property type="evidence" value="ECO:0007669"/>
    <property type="project" value="InterPro"/>
</dbReference>
<evidence type="ECO:0000256" key="3">
    <source>
        <dbReference type="ARBA" id="ARBA00023242"/>
    </source>
</evidence>
<reference evidence="6" key="1">
    <citation type="journal article" date="2018" name="Nat. Microbiol.">
        <title>Leveraging single-cell genomics to expand the fungal tree of life.</title>
        <authorList>
            <person name="Ahrendt S.R."/>
            <person name="Quandt C.A."/>
            <person name="Ciobanu D."/>
            <person name="Clum A."/>
            <person name="Salamov A."/>
            <person name="Andreopoulos B."/>
            <person name="Cheng J.F."/>
            <person name="Woyke T."/>
            <person name="Pelin A."/>
            <person name="Henrissat B."/>
            <person name="Reynolds N.K."/>
            <person name="Benny G.L."/>
            <person name="Smith M.E."/>
            <person name="James T.Y."/>
            <person name="Grigoriev I.V."/>
        </authorList>
    </citation>
    <scope>NUCLEOTIDE SEQUENCE [LARGE SCALE GENOMIC DNA]</scope>
    <source>
        <strain evidence="6">RSA 1356</strain>
    </source>
</reference>
<organism evidence="5 6">
    <name type="scientific">Thamnocephalis sphaerospora</name>
    <dbReference type="NCBI Taxonomy" id="78915"/>
    <lineage>
        <taxon>Eukaryota</taxon>
        <taxon>Fungi</taxon>
        <taxon>Fungi incertae sedis</taxon>
        <taxon>Zoopagomycota</taxon>
        <taxon>Zoopagomycotina</taxon>
        <taxon>Zoopagomycetes</taxon>
        <taxon>Zoopagales</taxon>
        <taxon>Sigmoideomycetaceae</taxon>
        <taxon>Thamnocephalis</taxon>
    </lineage>
</organism>
<dbReference type="InterPro" id="IPR003107">
    <property type="entry name" value="HAT"/>
</dbReference>